<keyword evidence="1" id="KW-0732">Signal</keyword>
<gene>
    <name evidence="2" type="ORF">PCOR1329_LOCUS42428</name>
</gene>
<dbReference type="EMBL" id="CAUYUJ010015096">
    <property type="protein sequence ID" value="CAK0849837.1"/>
    <property type="molecule type" value="Genomic_DNA"/>
</dbReference>
<feature type="signal peptide" evidence="1">
    <location>
        <begin position="1"/>
        <end position="20"/>
    </location>
</feature>
<feature type="chain" id="PRO_5045360458" description="Ubiquitinyl hydrolase 1" evidence="1">
    <location>
        <begin position="21"/>
        <end position="240"/>
    </location>
</feature>
<dbReference type="Proteomes" id="UP001189429">
    <property type="component" value="Unassembled WGS sequence"/>
</dbReference>
<sequence>MACYEFSFVLHAGFIASAFADLYEEDYGPSNGDITGVLALKADGSIPPSQQGAHIYNFRVGAGPEQAALRRLLAEAHGLVTLAGRGVAPPGAEAEVWQLAESGAVVSVDDAGPERLEMFAEKRGLACAGRHVLLIVKVARNQVEQWTTDVDQLDLSDLVVIREIARQLLIIEYQYAEKVRGGEHGRSAGASSSVAGLASITNDERDLIGRQPVNPTVCWALMLIGHVGEELQKKSQSQKH</sequence>
<proteinExistence type="predicted"/>
<evidence type="ECO:0000313" key="3">
    <source>
        <dbReference type="Proteomes" id="UP001189429"/>
    </source>
</evidence>
<keyword evidence="3" id="KW-1185">Reference proteome</keyword>
<accession>A0ABN9TUC7</accession>
<comment type="caution">
    <text evidence="2">The sequence shown here is derived from an EMBL/GenBank/DDBJ whole genome shotgun (WGS) entry which is preliminary data.</text>
</comment>
<name>A0ABN9TUC7_9DINO</name>
<reference evidence="2" key="1">
    <citation type="submission" date="2023-10" db="EMBL/GenBank/DDBJ databases">
        <authorList>
            <person name="Chen Y."/>
            <person name="Shah S."/>
            <person name="Dougan E. K."/>
            <person name="Thang M."/>
            <person name="Chan C."/>
        </authorList>
    </citation>
    <scope>NUCLEOTIDE SEQUENCE [LARGE SCALE GENOMIC DNA]</scope>
</reference>
<evidence type="ECO:0000256" key="1">
    <source>
        <dbReference type="SAM" id="SignalP"/>
    </source>
</evidence>
<organism evidence="2 3">
    <name type="scientific">Prorocentrum cordatum</name>
    <dbReference type="NCBI Taxonomy" id="2364126"/>
    <lineage>
        <taxon>Eukaryota</taxon>
        <taxon>Sar</taxon>
        <taxon>Alveolata</taxon>
        <taxon>Dinophyceae</taxon>
        <taxon>Prorocentrales</taxon>
        <taxon>Prorocentraceae</taxon>
        <taxon>Prorocentrum</taxon>
    </lineage>
</organism>
<evidence type="ECO:0000313" key="2">
    <source>
        <dbReference type="EMBL" id="CAK0849837.1"/>
    </source>
</evidence>
<feature type="non-terminal residue" evidence="2">
    <location>
        <position position="240"/>
    </location>
</feature>
<protein>
    <recommendedName>
        <fullName evidence="4">Ubiquitinyl hydrolase 1</fullName>
    </recommendedName>
</protein>
<evidence type="ECO:0008006" key="4">
    <source>
        <dbReference type="Google" id="ProtNLM"/>
    </source>
</evidence>